<gene>
    <name evidence="10" type="ORF">ACFOES_03245</name>
</gene>
<dbReference type="Pfam" id="PF25917">
    <property type="entry name" value="BSH_RND"/>
    <property type="match status" value="1"/>
</dbReference>
<feature type="domain" description="Multidrug resistance protein MdtA-like barrel-sandwich hybrid" evidence="7">
    <location>
        <begin position="67"/>
        <end position="208"/>
    </location>
</feature>
<feature type="chain" id="PRO_5046673133" evidence="5">
    <location>
        <begin position="27"/>
        <end position="395"/>
    </location>
</feature>
<dbReference type="InterPro" id="IPR058626">
    <property type="entry name" value="MdtA-like_b-barrel"/>
</dbReference>
<dbReference type="Pfam" id="PF25876">
    <property type="entry name" value="HH_MFP_RND"/>
    <property type="match status" value="1"/>
</dbReference>
<dbReference type="RefSeq" id="WP_377831736.1">
    <property type="nucleotide sequence ID" value="NZ_JBHRSK010000004.1"/>
</dbReference>
<dbReference type="PANTHER" id="PTHR30158:SF3">
    <property type="entry name" value="MULTIDRUG EFFLUX PUMP SUBUNIT ACRA-RELATED"/>
    <property type="match status" value="1"/>
</dbReference>
<reference evidence="11" key="1">
    <citation type="journal article" date="2019" name="Int. J. Syst. Evol. Microbiol.">
        <title>The Global Catalogue of Microorganisms (GCM) 10K type strain sequencing project: providing services to taxonomists for standard genome sequencing and annotation.</title>
        <authorList>
            <consortium name="The Broad Institute Genomics Platform"/>
            <consortium name="The Broad Institute Genome Sequencing Center for Infectious Disease"/>
            <person name="Wu L."/>
            <person name="Ma J."/>
        </authorList>
    </citation>
    <scope>NUCLEOTIDE SEQUENCE [LARGE SCALE GENOMIC DNA]</scope>
    <source>
        <strain evidence="11">KCTC 62192</strain>
    </source>
</reference>
<evidence type="ECO:0000313" key="11">
    <source>
        <dbReference type="Proteomes" id="UP001595443"/>
    </source>
</evidence>
<organism evidence="10 11">
    <name type="scientific">Acidimangrovimonas pyrenivorans</name>
    <dbReference type="NCBI Taxonomy" id="2030798"/>
    <lineage>
        <taxon>Bacteria</taxon>
        <taxon>Pseudomonadati</taxon>
        <taxon>Pseudomonadota</taxon>
        <taxon>Alphaproteobacteria</taxon>
        <taxon>Rhodobacterales</taxon>
        <taxon>Paracoccaceae</taxon>
        <taxon>Acidimangrovimonas</taxon>
    </lineage>
</organism>
<evidence type="ECO:0000259" key="8">
    <source>
        <dbReference type="Pfam" id="PF25944"/>
    </source>
</evidence>
<evidence type="ECO:0000313" key="10">
    <source>
        <dbReference type="EMBL" id="MFC2967096.1"/>
    </source>
</evidence>
<comment type="caution">
    <text evidence="10">The sequence shown here is derived from an EMBL/GenBank/DDBJ whole genome shotgun (WGS) entry which is preliminary data.</text>
</comment>
<protein>
    <submittedName>
        <fullName evidence="10">Efflux RND transporter periplasmic adaptor subunit</fullName>
    </submittedName>
</protein>
<feature type="domain" description="Multidrug resistance protein MdtA-like alpha-helical hairpin" evidence="6">
    <location>
        <begin position="107"/>
        <end position="176"/>
    </location>
</feature>
<dbReference type="Pfam" id="PF25944">
    <property type="entry name" value="Beta-barrel_RND"/>
    <property type="match status" value="1"/>
</dbReference>
<dbReference type="Gene3D" id="2.40.30.170">
    <property type="match status" value="1"/>
</dbReference>
<evidence type="ECO:0000259" key="7">
    <source>
        <dbReference type="Pfam" id="PF25917"/>
    </source>
</evidence>
<keyword evidence="5" id="KW-0732">Signal</keyword>
<dbReference type="InterPro" id="IPR006143">
    <property type="entry name" value="RND_pump_MFP"/>
</dbReference>
<evidence type="ECO:0000256" key="3">
    <source>
        <dbReference type="SAM" id="Coils"/>
    </source>
</evidence>
<evidence type="ECO:0000256" key="4">
    <source>
        <dbReference type="SAM" id="MobiDB-lite"/>
    </source>
</evidence>
<dbReference type="Gene3D" id="2.40.50.100">
    <property type="match status" value="1"/>
</dbReference>
<evidence type="ECO:0000256" key="5">
    <source>
        <dbReference type="SAM" id="SignalP"/>
    </source>
</evidence>
<comment type="subcellular location">
    <subcellularLocation>
        <location evidence="1">Cell envelope</location>
    </subcellularLocation>
</comment>
<keyword evidence="3" id="KW-0175">Coiled coil</keyword>
<sequence>MPAPAISLRNLVRAAALALGAASAVAVTGASAQQAGRPPAAVTVVTLKQASVTLTSALPGRVAASAVAEVRPQVNGIVTERLFKEGSPVQEGQPLYRIDDATYQAQVAAAEASVAQARAQLRQAQSEADRQKTLMGRSVVSQQNLDDALVARDVAAAAVQVAEANLRKAKIDLDHTTIRAQLSGTIGLSQTTKGALVTSGQATALAVIRTLDPVYVDVTQSAADLVRWRRNLAAGTAGAGDMATAPVTLKLADGTVYAEKGHLSAAEPHVDELTGVVVLRLEFPNPDGLLLPGMYVQVEMPQGRAENVVLVPQEAVSRDRRGEPVAMVVTAENKVEQRQLHVLRDSGANWVVDAGVKPGDRVIVAGLQKIAPGATVKPEERKAADTTGAAAPSGN</sequence>
<dbReference type="EMBL" id="JBHRSK010000004">
    <property type="protein sequence ID" value="MFC2967096.1"/>
    <property type="molecule type" value="Genomic_DNA"/>
</dbReference>
<dbReference type="InterPro" id="IPR058627">
    <property type="entry name" value="MdtA-like_C"/>
</dbReference>
<dbReference type="InterPro" id="IPR058625">
    <property type="entry name" value="MdtA-like_BSH"/>
</dbReference>
<evidence type="ECO:0000256" key="1">
    <source>
        <dbReference type="ARBA" id="ARBA00004196"/>
    </source>
</evidence>
<feature type="domain" description="Multidrug resistance protein MdtA-like C-terminal permuted SH3" evidence="9">
    <location>
        <begin position="307"/>
        <end position="369"/>
    </location>
</feature>
<dbReference type="NCBIfam" id="TIGR01730">
    <property type="entry name" value="RND_mfp"/>
    <property type="match status" value="1"/>
</dbReference>
<dbReference type="Pfam" id="PF25967">
    <property type="entry name" value="RND-MFP_C"/>
    <property type="match status" value="1"/>
</dbReference>
<feature type="region of interest" description="Disordered" evidence="4">
    <location>
        <begin position="376"/>
        <end position="395"/>
    </location>
</feature>
<feature type="domain" description="Multidrug resistance protein MdtA-like beta-barrel" evidence="8">
    <location>
        <begin position="213"/>
        <end position="301"/>
    </location>
</feature>
<dbReference type="PANTHER" id="PTHR30158">
    <property type="entry name" value="ACRA/E-RELATED COMPONENT OF DRUG EFFLUX TRANSPORTER"/>
    <property type="match status" value="1"/>
</dbReference>
<feature type="coiled-coil region" evidence="3">
    <location>
        <begin position="107"/>
        <end position="134"/>
    </location>
</feature>
<dbReference type="SUPFAM" id="SSF111369">
    <property type="entry name" value="HlyD-like secretion proteins"/>
    <property type="match status" value="1"/>
</dbReference>
<feature type="signal peptide" evidence="5">
    <location>
        <begin position="1"/>
        <end position="26"/>
    </location>
</feature>
<name>A0ABV7ACP6_9RHOB</name>
<keyword evidence="11" id="KW-1185">Reference proteome</keyword>
<evidence type="ECO:0000259" key="9">
    <source>
        <dbReference type="Pfam" id="PF25967"/>
    </source>
</evidence>
<dbReference type="Proteomes" id="UP001595443">
    <property type="component" value="Unassembled WGS sequence"/>
</dbReference>
<dbReference type="InterPro" id="IPR058624">
    <property type="entry name" value="MdtA-like_HH"/>
</dbReference>
<evidence type="ECO:0000256" key="2">
    <source>
        <dbReference type="ARBA" id="ARBA00009477"/>
    </source>
</evidence>
<dbReference type="InterPro" id="IPR006311">
    <property type="entry name" value="TAT_signal"/>
</dbReference>
<proteinExistence type="inferred from homology"/>
<dbReference type="Gene3D" id="1.10.287.470">
    <property type="entry name" value="Helix hairpin bin"/>
    <property type="match status" value="1"/>
</dbReference>
<dbReference type="PROSITE" id="PS51318">
    <property type="entry name" value="TAT"/>
    <property type="match status" value="1"/>
</dbReference>
<accession>A0ABV7ACP6</accession>
<dbReference type="Gene3D" id="2.40.420.20">
    <property type="match status" value="1"/>
</dbReference>
<comment type="similarity">
    <text evidence="2">Belongs to the membrane fusion protein (MFP) (TC 8.A.1) family.</text>
</comment>
<evidence type="ECO:0000259" key="6">
    <source>
        <dbReference type="Pfam" id="PF25876"/>
    </source>
</evidence>